<accession>A0A2V5HSJ8</accession>
<feature type="region of interest" description="Disordered" evidence="2">
    <location>
        <begin position="1"/>
        <end position="50"/>
    </location>
</feature>
<feature type="compositionally biased region" description="Polar residues" evidence="2">
    <location>
        <begin position="479"/>
        <end position="507"/>
    </location>
</feature>
<organism evidence="3 4">
    <name type="scientific">Aspergillus indologenus CBS 114.80</name>
    <dbReference type="NCBI Taxonomy" id="1450541"/>
    <lineage>
        <taxon>Eukaryota</taxon>
        <taxon>Fungi</taxon>
        <taxon>Dikarya</taxon>
        <taxon>Ascomycota</taxon>
        <taxon>Pezizomycotina</taxon>
        <taxon>Eurotiomycetes</taxon>
        <taxon>Eurotiomycetidae</taxon>
        <taxon>Eurotiales</taxon>
        <taxon>Aspergillaceae</taxon>
        <taxon>Aspergillus</taxon>
        <taxon>Aspergillus subgen. Circumdati</taxon>
    </lineage>
</organism>
<dbReference type="InterPro" id="IPR004000">
    <property type="entry name" value="Actin"/>
</dbReference>
<dbReference type="Pfam" id="PF00022">
    <property type="entry name" value="Actin"/>
    <property type="match status" value="1"/>
</dbReference>
<evidence type="ECO:0000313" key="4">
    <source>
        <dbReference type="Proteomes" id="UP000248817"/>
    </source>
</evidence>
<feature type="compositionally biased region" description="Polar residues" evidence="2">
    <location>
        <begin position="1"/>
        <end position="11"/>
    </location>
</feature>
<evidence type="ECO:0008006" key="5">
    <source>
        <dbReference type="Google" id="ProtNLM"/>
    </source>
</evidence>
<feature type="region of interest" description="Disordered" evidence="2">
    <location>
        <begin position="295"/>
        <end position="336"/>
    </location>
</feature>
<dbReference type="Gene3D" id="3.30.420.40">
    <property type="match status" value="2"/>
</dbReference>
<comment type="similarity">
    <text evidence="1">Belongs to the actin family.</text>
</comment>
<feature type="compositionally biased region" description="Polar residues" evidence="2">
    <location>
        <begin position="19"/>
        <end position="38"/>
    </location>
</feature>
<dbReference type="PANTHER" id="PTHR11937">
    <property type="entry name" value="ACTIN"/>
    <property type="match status" value="1"/>
</dbReference>
<evidence type="ECO:0000256" key="1">
    <source>
        <dbReference type="RuleBase" id="RU000487"/>
    </source>
</evidence>
<dbReference type="EMBL" id="KZ825633">
    <property type="protein sequence ID" value="PYI25662.1"/>
    <property type="molecule type" value="Genomic_DNA"/>
</dbReference>
<feature type="region of interest" description="Disordered" evidence="2">
    <location>
        <begin position="449"/>
        <end position="552"/>
    </location>
</feature>
<sequence>MASTSYTNSGYDDSKRPFSMSSLRGTPSSPHTPQHNLRSNNSSFASTTSSTSFRGEEDAIIFELGARWLRAGFEGESVPMCVVGCGPEECRRVGDYRGWLKTNNPDTDPAQSRPLINPEDWASAYELWKMDLRGVDLGLVEDKIERVFRETYNKYLLTDAGTSRLVLVLPAIMPHPLLSALLSTLFSRWRFPSITLLTSATMAATAAGVRSALVVDIGWAETVVTGVYEYREIAIKRSTRAMKALLQETGRLLTSIPTARGVRSQPAPGDSGISVRFEFCEEVASRFLWCRPREGPSPADLQQQQQQQPQPDDSETEPTTHHSPLSSLLQRTVEIPSPSNPGSTYINLPFSTFSEPVESVLFAAGTADCELDDEEKPLPLLIYNALLTLPPDARGTCMSRIIFTGGGANIPGIRQRILADVAALVAEHGWSPVRGKVIEQQRRKLANLRISPSSDVQASAQDPASSHLTTDPSEDNRPAPSNDTPTETKSPERSTYSEPNPESATENPTQPQQQQQQQPPEDPKPEDEADLEDPIELKIRRNNRDRDRDALPPSVQGVLREVESLGPWAGASLTTSLKIRGLVEIEREKYLQHGLAGATTREFETHGHHVPDRRSGLRAGGGGDRSSWTLAGWG</sequence>
<feature type="compositionally biased region" description="Polar residues" evidence="2">
    <location>
        <begin position="321"/>
        <end position="330"/>
    </location>
</feature>
<evidence type="ECO:0000313" key="3">
    <source>
        <dbReference type="EMBL" id="PYI25662.1"/>
    </source>
</evidence>
<feature type="compositionally biased region" description="Basic and acidic residues" evidence="2">
    <location>
        <begin position="535"/>
        <end position="550"/>
    </location>
</feature>
<dbReference type="SUPFAM" id="SSF53067">
    <property type="entry name" value="Actin-like ATPase domain"/>
    <property type="match status" value="2"/>
</dbReference>
<dbReference type="Proteomes" id="UP000248817">
    <property type="component" value="Unassembled WGS sequence"/>
</dbReference>
<feature type="compositionally biased region" description="Low complexity" evidence="2">
    <location>
        <begin position="508"/>
        <end position="519"/>
    </location>
</feature>
<reference evidence="3 4" key="1">
    <citation type="submission" date="2018-02" db="EMBL/GenBank/DDBJ databases">
        <title>The genomes of Aspergillus section Nigri reveals drivers in fungal speciation.</title>
        <authorList>
            <consortium name="DOE Joint Genome Institute"/>
            <person name="Vesth T.C."/>
            <person name="Nybo J."/>
            <person name="Theobald S."/>
            <person name="Brandl J."/>
            <person name="Frisvad J.C."/>
            <person name="Nielsen K.F."/>
            <person name="Lyhne E.K."/>
            <person name="Kogle M.E."/>
            <person name="Kuo A."/>
            <person name="Riley R."/>
            <person name="Clum A."/>
            <person name="Nolan M."/>
            <person name="Lipzen A."/>
            <person name="Salamov A."/>
            <person name="Henrissat B."/>
            <person name="Wiebenga A."/>
            <person name="De vries R.P."/>
            <person name="Grigoriev I.V."/>
            <person name="Mortensen U.H."/>
            <person name="Andersen M.R."/>
            <person name="Baker S.E."/>
        </authorList>
    </citation>
    <scope>NUCLEOTIDE SEQUENCE [LARGE SCALE GENOMIC DNA]</scope>
    <source>
        <strain evidence="3 4">CBS 114.80</strain>
    </source>
</reference>
<evidence type="ECO:0000256" key="2">
    <source>
        <dbReference type="SAM" id="MobiDB-lite"/>
    </source>
</evidence>
<feature type="compositionally biased region" description="Polar residues" evidence="2">
    <location>
        <begin position="450"/>
        <end position="471"/>
    </location>
</feature>
<proteinExistence type="inferred from homology"/>
<protein>
    <recommendedName>
        <fullName evidence="5">Actin-like ATPase domain-containing protein</fullName>
    </recommendedName>
</protein>
<feature type="compositionally biased region" description="Basic and acidic residues" evidence="2">
    <location>
        <begin position="604"/>
        <end position="615"/>
    </location>
</feature>
<dbReference type="AlphaFoldDB" id="A0A2V5HSJ8"/>
<name>A0A2V5HSJ8_9EURO</name>
<gene>
    <name evidence="3" type="ORF">BP00DRAFT_92857</name>
</gene>
<dbReference type="InterPro" id="IPR043129">
    <property type="entry name" value="ATPase_NBD"/>
</dbReference>
<feature type="region of interest" description="Disordered" evidence="2">
    <location>
        <begin position="604"/>
        <end position="634"/>
    </location>
</feature>
<feature type="compositionally biased region" description="Low complexity" evidence="2">
    <location>
        <begin position="39"/>
        <end position="50"/>
    </location>
</feature>
<feature type="compositionally biased region" description="Acidic residues" evidence="2">
    <location>
        <begin position="524"/>
        <end position="534"/>
    </location>
</feature>
<keyword evidence="4" id="KW-1185">Reference proteome</keyword>
<dbReference type="Gene3D" id="3.90.640.10">
    <property type="entry name" value="Actin, Chain A, domain 4"/>
    <property type="match status" value="1"/>
</dbReference>
<feature type="compositionally biased region" description="Low complexity" evidence="2">
    <location>
        <begin position="302"/>
        <end position="311"/>
    </location>
</feature>
<dbReference type="SMART" id="SM00268">
    <property type="entry name" value="ACTIN"/>
    <property type="match status" value="1"/>
</dbReference>